<dbReference type="RefSeq" id="WP_006459259.1">
    <property type="nucleotide sequence ID" value="NZ_CP007030.1"/>
</dbReference>
<keyword evidence="1" id="KW-1133">Transmembrane helix</keyword>
<evidence type="ECO:0000313" key="3">
    <source>
        <dbReference type="Proteomes" id="UP000005380"/>
    </source>
</evidence>
<dbReference type="STRING" id="717772.THIAE_03480"/>
<dbReference type="EMBL" id="CP007030">
    <property type="protein sequence ID" value="AHF00971.1"/>
    <property type="molecule type" value="Genomic_DNA"/>
</dbReference>
<name>W0DVR4_9GAMM</name>
<proteinExistence type="predicted"/>
<reference evidence="2 3" key="1">
    <citation type="submission" date="2013-12" db="EMBL/GenBank/DDBJ databases">
        <authorList>
            <consortium name="DOE Joint Genome Institute"/>
            <person name="Kappler U."/>
            <person name="Huntemann M."/>
            <person name="Han J."/>
            <person name="Chen A."/>
            <person name="Kyrpides N."/>
            <person name="Mavromatis K."/>
            <person name="Markowitz V."/>
            <person name="Palaniappan K."/>
            <person name="Ivanova N."/>
            <person name="Schaumberg A."/>
            <person name="Pati A."/>
            <person name="Liolios K."/>
            <person name="Nordberg H.P."/>
            <person name="Cantor M.N."/>
            <person name="Hua S.X."/>
            <person name="Woyke T."/>
        </authorList>
    </citation>
    <scope>NUCLEOTIDE SEQUENCE [LARGE SCALE GENOMIC DNA]</scope>
    <source>
        <strain evidence="3">AL2</strain>
    </source>
</reference>
<dbReference type="AlphaFoldDB" id="W0DVR4"/>
<sequence length="233" mass="26886">MNNPRTIQTTTQAEYILKPLSYLVIILLAAILLVTPKTGHSQTTASPQVHVEIIIFQSLAQRGWTEEYWPSPSGLVLSEQAQRLGETTPWAKLVAAENLELAEVRSRMTTDRGYDVLAHFAWQQPAFNRNNAQPIIIDSQLQKRRHETSPIYGQVRAYQERFNHVEIKVELDRRIPANLRERFAEHQGIELAWLPESWKFVIDESRRVRPGELHYIDHPLFGVLIHVSRVSQP</sequence>
<dbReference type="OrthoDB" id="5566524at2"/>
<evidence type="ECO:0000313" key="2">
    <source>
        <dbReference type="EMBL" id="AHF00971.1"/>
    </source>
</evidence>
<dbReference type="eggNOG" id="ENOG5033EPB">
    <property type="taxonomic scope" value="Bacteria"/>
</dbReference>
<dbReference type="KEGG" id="tao:THIAE_03480"/>
<accession>W0DVR4</accession>
<dbReference type="Proteomes" id="UP000005380">
    <property type="component" value="Chromosome"/>
</dbReference>
<protein>
    <submittedName>
        <fullName evidence="2">Uncharacterized protein</fullName>
    </submittedName>
</protein>
<dbReference type="Pfam" id="PF10972">
    <property type="entry name" value="CsiV"/>
    <property type="match status" value="1"/>
</dbReference>
<feature type="transmembrane region" description="Helical" evidence="1">
    <location>
        <begin position="15"/>
        <end position="34"/>
    </location>
</feature>
<organism evidence="2 3">
    <name type="scientific">Thiomicrospira aerophila AL3</name>
    <dbReference type="NCBI Taxonomy" id="717772"/>
    <lineage>
        <taxon>Bacteria</taxon>
        <taxon>Pseudomonadati</taxon>
        <taxon>Pseudomonadota</taxon>
        <taxon>Gammaproteobacteria</taxon>
        <taxon>Thiotrichales</taxon>
        <taxon>Piscirickettsiaceae</taxon>
        <taxon>Thiomicrospira</taxon>
    </lineage>
</organism>
<dbReference type="InParanoid" id="W0DVR4"/>
<dbReference type="HOGENOM" id="CLU_072067_1_0_6"/>
<evidence type="ECO:0000256" key="1">
    <source>
        <dbReference type="SAM" id="Phobius"/>
    </source>
</evidence>
<gene>
    <name evidence="2" type="ORF">THIAE_03480</name>
</gene>
<keyword evidence="1" id="KW-0472">Membrane</keyword>
<dbReference type="InterPro" id="IPR021241">
    <property type="entry name" value="CsiV"/>
</dbReference>
<keyword evidence="3" id="KW-1185">Reference proteome</keyword>
<keyword evidence="1" id="KW-0812">Transmembrane</keyword>